<dbReference type="PANTHER" id="PTHR35568">
    <property type="entry name" value="TRANSCRIPTIONAL REGULATOR DAUR"/>
    <property type="match status" value="1"/>
</dbReference>
<dbReference type="Proteomes" id="UP000256845">
    <property type="component" value="Unassembled WGS sequence"/>
</dbReference>
<evidence type="ECO:0000259" key="2">
    <source>
        <dbReference type="Pfam" id="PF13309"/>
    </source>
</evidence>
<comment type="caution">
    <text evidence="3">The sequence shown here is derived from an EMBL/GenBank/DDBJ whole genome shotgun (WGS) entry which is preliminary data.</text>
</comment>
<sequence>MDYLDTYKRTADGIAALMHPHAEVVVHDLSSQQIAYLANNYSNREVGSPSLLEEIDFAEGETVIGPYRKINWDGRVLKSISIVMNGADGRPEALLCINMDMSDMDRMHKVLGLMLDAPQENQAVDALFKDDWHERINLSMQEWLHDRGLSLQALSREDKRNLVSALEEKGAFAGQGSANYVARCLGLGRATIYKYLKELRA</sequence>
<dbReference type="RefSeq" id="WP_115935751.1">
    <property type="nucleotide sequence ID" value="NZ_QRDW01000002.1"/>
</dbReference>
<dbReference type="EMBL" id="QRDW01000002">
    <property type="protein sequence ID" value="RED52200.1"/>
    <property type="molecule type" value="Genomic_DNA"/>
</dbReference>
<accession>A0A3D9HRV6</accession>
<evidence type="ECO:0000313" key="4">
    <source>
        <dbReference type="Proteomes" id="UP000256845"/>
    </source>
</evidence>
<proteinExistence type="predicted"/>
<dbReference type="InterPro" id="IPR039445">
    <property type="entry name" value="DauR-like_HTH"/>
</dbReference>
<dbReference type="Pfam" id="PF13309">
    <property type="entry name" value="HTH_22"/>
    <property type="match status" value="1"/>
</dbReference>
<protein>
    <submittedName>
        <fullName evidence="3">Putative transcriptional regulator YheO</fullName>
    </submittedName>
</protein>
<dbReference type="Pfam" id="PF08348">
    <property type="entry name" value="PAS_6"/>
    <property type="match status" value="1"/>
</dbReference>
<feature type="domain" description="Transcriptional regulator DauR-like HTH" evidence="2">
    <location>
        <begin position="136"/>
        <end position="197"/>
    </location>
</feature>
<feature type="domain" description="YheO-like" evidence="1">
    <location>
        <begin position="4"/>
        <end position="109"/>
    </location>
</feature>
<evidence type="ECO:0000313" key="3">
    <source>
        <dbReference type="EMBL" id="RED52200.1"/>
    </source>
</evidence>
<evidence type="ECO:0000259" key="1">
    <source>
        <dbReference type="Pfam" id="PF08348"/>
    </source>
</evidence>
<gene>
    <name evidence="3" type="ORF">DFP90_102218</name>
</gene>
<keyword evidence="4" id="KW-1185">Reference proteome</keyword>
<dbReference type="AlphaFoldDB" id="A0A3D9HRV6"/>
<name>A0A3D9HRV6_9PROT</name>
<dbReference type="OrthoDB" id="9796595at2"/>
<dbReference type="PANTHER" id="PTHR35568:SF1">
    <property type="entry name" value="TRANSCRIPTIONAL REGULATOR DAUR"/>
    <property type="match status" value="1"/>
</dbReference>
<dbReference type="InterPro" id="IPR039446">
    <property type="entry name" value="DauR-like"/>
</dbReference>
<dbReference type="InterPro" id="IPR013559">
    <property type="entry name" value="YheO"/>
</dbReference>
<organism evidence="3 4">
    <name type="scientific">Aestuariispira insulae</name>
    <dbReference type="NCBI Taxonomy" id="1461337"/>
    <lineage>
        <taxon>Bacteria</taxon>
        <taxon>Pseudomonadati</taxon>
        <taxon>Pseudomonadota</taxon>
        <taxon>Alphaproteobacteria</taxon>
        <taxon>Rhodospirillales</taxon>
        <taxon>Kiloniellaceae</taxon>
        <taxon>Aestuariispira</taxon>
    </lineage>
</organism>
<reference evidence="3 4" key="1">
    <citation type="submission" date="2018-07" db="EMBL/GenBank/DDBJ databases">
        <title>Genomic Encyclopedia of Type Strains, Phase III (KMG-III): the genomes of soil and plant-associated and newly described type strains.</title>
        <authorList>
            <person name="Whitman W."/>
        </authorList>
    </citation>
    <scope>NUCLEOTIDE SEQUENCE [LARGE SCALE GENOMIC DNA]</scope>
    <source>
        <strain evidence="3 4">CECT 8488</strain>
    </source>
</reference>